<keyword evidence="10" id="KW-0539">Nucleus</keyword>
<dbReference type="GO" id="GO:0004843">
    <property type="term" value="F:cysteine-type deubiquitinase activity"/>
    <property type="evidence" value="ECO:0007669"/>
    <property type="project" value="UniProtKB-EC"/>
</dbReference>
<dbReference type="GO" id="GO:0016579">
    <property type="term" value="P:protein deubiquitination"/>
    <property type="evidence" value="ECO:0007669"/>
    <property type="project" value="InterPro"/>
</dbReference>
<evidence type="ECO:0000256" key="7">
    <source>
        <dbReference type="ARBA" id="ARBA00022807"/>
    </source>
</evidence>
<evidence type="ECO:0000256" key="11">
    <source>
        <dbReference type="PIRSR" id="PIRSR633865-1"/>
    </source>
</evidence>
<dbReference type="EC" id="3.4.19.12" evidence="3"/>
<evidence type="ECO:0000256" key="4">
    <source>
        <dbReference type="ARBA" id="ARBA00022670"/>
    </source>
</evidence>
<keyword evidence="4" id="KW-0645">Protease</keyword>
<protein>
    <recommendedName>
        <fullName evidence="3">ubiquitinyl hydrolase 1</fullName>
        <ecNumber evidence="3">3.4.19.12</ecNumber>
    </recommendedName>
</protein>
<sequence>MEGANNGGMLYHERQVSNLCALHCINTLLQGPYFSEVELAAHASDLDQREWQMMMLPAAGGYVSHNVSLGGNFSIQVIQKALEVWDLQVIPLNSPVAEPAKMDPDLENAYIFHPEDHWYSVRKVNGEWYNFNSYCAAPERLSKSCLAVYLNYWKGPGRSIFVVRGNFPTVFPISSSEDSTGFGKWLSPEDAERINKSFNPEQKTPQGVVESEQHSNQFLSEERINNSCNSVQQAPQEAVVETQQHSSQFLSDEEDEMYSDDDDEDLNVALVASLMDSSPVVTNAEASLHPSDERSQVASSFGGDKAQSENQNEENTP</sequence>
<dbReference type="Gene3D" id="1.10.287.10">
    <property type="entry name" value="S15/NS1, RNA-binding"/>
    <property type="match status" value="1"/>
</dbReference>
<evidence type="ECO:0000256" key="8">
    <source>
        <dbReference type="ARBA" id="ARBA00023015"/>
    </source>
</evidence>
<dbReference type="PANTHER" id="PTHR14159:SF0">
    <property type="entry name" value="ATAXIN-3-RELATED"/>
    <property type="match status" value="1"/>
</dbReference>
<organism evidence="15 16">
    <name type="scientific">Trifolium pratense</name>
    <name type="common">Red clover</name>
    <dbReference type="NCBI Taxonomy" id="57577"/>
    <lineage>
        <taxon>Eukaryota</taxon>
        <taxon>Viridiplantae</taxon>
        <taxon>Streptophyta</taxon>
        <taxon>Embryophyta</taxon>
        <taxon>Tracheophyta</taxon>
        <taxon>Spermatophyta</taxon>
        <taxon>Magnoliopsida</taxon>
        <taxon>eudicotyledons</taxon>
        <taxon>Gunneridae</taxon>
        <taxon>Pentapetalae</taxon>
        <taxon>rosids</taxon>
        <taxon>fabids</taxon>
        <taxon>Fabales</taxon>
        <taxon>Fabaceae</taxon>
        <taxon>Papilionoideae</taxon>
        <taxon>50 kb inversion clade</taxon>
        <taxon>NPAAA clade</taxon>
        <taxon>Hologalegina</taxon>
        <taxon>IRL clade</taxon>
        <taxon>Trifolieae</taxon>
        <taxon>Trifolium</taxon>
    </lineage>
</organism>
<evidence type="ECO:0000256" key="13">
    <source>
        <dbReference type="SAM" id="MobiDB-lite"/>
    </source>
</evidence>
<dbReference type="InterPro" id="IPR033865">
    <property type="entry name" value="Ataxin-3"/>
</dbReference>
<feature type="region of interest" description="Disordered" evidence="13">
    <location>
        <begin position="281"/>
        <end position="317"/>
    </location>
</feature>
<dbReference type="Gene3D" id="3.90.70.40">
    <property type="match status" value="1"/>
</dbReference>
<dbReference type="Pfam" id="PF02099">
    <property type="entry name" value="Josephin"/>
    <property type="match status" value="1"/>
</dbReference>
<evidence type="ECO:0000256" key="1">
    <source>
        <dbReference type="ARBA" id="ARBA00000707"/>
    </source>
</evidence>
<feature type="active site" description="Proton acceptor" evidence="11">
    <location>
        <position position="117"/>
    </location>
</feature>
<feature type="domain" description="Josephin" evidence="14">
    <location>
        <begin position="7"/>
        <end position="178"/>
    </location>
</feature>
<evidence type="ECO:0000256" key="5">
    <source>
        <dbReference type="ARBA" id="ARBA00022786"/>
    </source>
</evidence>
<feature type="region of interest" description="Disordered" evidence="13">
    <location>
        <begin position="231"/>
        <end position="265"/>
    </location>
</feature>
<dbReference type="Proteomes" id="UP000236291">
    <property type="component" value="Unassembled WGS sequence"/>
</dbReference>
<evidence type="ECO:0000256" key="3">
    <source>
        <dbReference type="ARBA" id="ARBA00012759"/>
    </source>
</evidence>
<dbReference type="GO" id="GO:0005634">
    <property type="term" value="C:nucleus"/>
    <property type="evidence" value="ECO:0007669"/>
    <property type="project" value="UniProtKB-SubCell"/>
</dbReference>
<feature type="active site" evidence="12">
    <location>
        <position position="117"/>
    </location>
</feature>
<feature type="active site" evidence="11 12">
    <location>
        <position position="132"/>
    </location>
</feature>
<name>A0A2K3PM25_TRIPR</name>
<evidence type="ECO:0000259" key="14">
    <source>
        <dbReference type="PROSITE" id="PS50957"/>
    </source>
</evidence>
<comment type="caution">
    <text evidence="15">The sequence shown here is derived from an EMBL/GenBank/DDBJ whole genome shotgun (WGS) entry which is preliminary data.</text>
</comment>
<accession>A0A2K3PM25</accession>
<evidence type="ECO:0000313" key="16">
    <source>
        <dbReference type="Proteomes" id="UP000236291"/>
    </source>
</evidence>
<comment type="subcellular location">
    <subcellularLocation>
        <location evidence="2">Nucleus</location>
    </subcellularLocation>
</comment>
<proteinExistence type="predicted"/>
<feature type="compositionally biased region" description="Polar residues" evidence="13">
    <location>
        <begin position="231"/>
        <end position="250"/>
    </location>
</feature>
<evidence type="ECO:0000256" key="9">
    <source>
        <dbReference type="ARBA" id="ARBA00023163"/>
    </source>
</evidence>
<keyword evidence="6 12" id="KW-0378">Hydrolase</keyword>
<gene>
    <name evidence="15" type="primary">ataxin-3</name>
    <name evidence="15" type="ORF">L195_g013056</name>
</gene>
<evidence type="ECO:0000256" key="2">
    <source>
        <dbReference type="ARBA" id="ARBA00004123"/>
    </source>
</evidence>
<feature type="active site" evidence="12">
    <location>
        <position position="20"/>
    </location>
</feature>
<dbReference type="EMBL" id="ASHM01008439">
    <property type="protein sequence ID" value="PNY16337.1"/>
    <property type="molecule type" value="Genomic_DNA"/>
</dbReference>
<dbReference type="STRING" id="57577.A0A2K3PM25"/>
<evidence type="ECO:0000256" key="6">
    <source>
        <dbReference type="ARBA" id="ARBA00022801"/>
    </source>
</evidence>
<dbReference type="SMART" id="SM01246">
    <property type="entry name" value="Josephin"/>
    <property type="match status" value="1"/>
</dbReference>
<reference evidence="15 16" key="2">
    <citation type="journal article" date="2017" name="Front. Plant Sci.">
        <title>Gene Classification and Mining of Molecular Markers Useful in Red Clover (Trifolium pratense) Breeding.</title>
        <authorList>
            <person name="Istvanek J."/>
            <person name="Dluhosova J."/>
            <person name="Dluhos P."/>
            <person name="Patkova L."/>
            <person name="Nedelnik J."/>
            <person name="Repkova J."/>
        </authorList>
    </citation>
    <scope>NUCLEOTIDE SEQUENCE [LARGE SCALE GENOMIC DNA]</scope>
    <source>
        <strain evidence="16">cv. Tatra</strain>
        <tissue evidence="15">Young leaves</tissue>
    </source>
</reference>
<dbReference type="PROSITE" id="PS50957">
    <property type="entry name" value="JOSEPHIN"/>
    <property type="match status" value="1"/>
</dbReference>
<keyword evidence="9" id="KW-0804">Transcription</keyword>
<evidence type="ECO:0000313" key="15">
    <source>
        <dbReference type="EMBL" id="PNY16337.1"/>
    </source>
</evidence>
<feature type="compositionally biased region" description="Polar residues" evidence="13">
    <location>
        <begin position="308"/>
        <end position="317"/>
    </location>
</feature>
<keyword evidence="5" id="KW-0833">Ubl conjugation pathway</keyword>
<evidence type="ECO:0000256" key="10">
    <source>
        <dbReference type="ARBA" id="ARBA00023242"/>
    </source>
</evidence>
<dbReference type="GO" id="GO:0006508">
    <property type="term" value="P:proteolysis"/>
    <property type="evidence" value="ECO:0007669"/>
    <property type="project" value="UniProtKB-KW"/>
</dbReference>
<dbReference type="PRINTS" id="PR01233">
    <property type="entry name" value="JOSEPHIN"/>
</dbReference>
<keyword evidence="8" id="KW-0805">Transcription regulation</keyword>
<dbReference type="AlphaFoldDB" id="A0A2K3PM25"/>
<dbReference type="InterPro" id="IPR006155">
    <property type="entry name" value="Josephin"/>
</dbReference>
<keyword evidence="7" id="KW-0788">Thiol protease</keyword>
<dbReference type="PANTHER" id="PTHR14159">
    <property type="entry name" value="ATAXIN-3-RELATED"/>
    <property type="match status" value="1"/>
</dbReference>
<comment type="catalytic activity">
    <reaction evidence="1">
        <text>Thiol-dependent hydrolysis of ester, thioester, amide, peptide and isopeptide bonds formed by the C-terminal Gly of ubiquitin (a 76-residue protein attached to proteins as an intracellular targeting signal).</text>
        <dbReference type="EC" id="3.4.19.12"/>
    </reaction>
</comment>
<feature type="active site" description="Nucleophile" evidence="11">
    <location>
        <position position="20"/>
    </location>
</feature>
<reference evidence="15 16" key="1">
    <citation type="journal article" date="2014" name="Am. J. Bot.">
        <title>Genome assembly and annotation for red clover (Trifolium pratense; Fabaceae).</title>
        <authorList>
            <person name="Istvanek J."/>
            <person name="Jaros M."/>
            <person name="Krenek A."/>
            <person name="Repkova J."/>
        </authorList>
    </citation>
    <scope>NUCLEOTIDE SEQUENCE [LARGE SCALE GENOMIC DNA]</scope>
    <source>
        <strain evidence="16">cv. Tatra</strain>
        <tissue evidence="15">Young leaves</tissue>
    </source>
</reference>
<feature type="compositionally biased region" description="Acidic residues" evidence="13">
    <location>
        <begin position="251"/>
        <end position="265"/>
    </location>
</feature>
<evidence type="ECO:0000256" key="12">
    <source>
        <dbReference type="PROSITE-ProRule" id="PRU00331"/>
    </source>
</evidence>